<organism evidence="6 7">
    <name type="scientific">Sphingomonas psychrolutea</name>
    <dbReference type="NCBI Taxonomy" id="1259676"/>
    <lineage>
        <taxon>Bacteria</taxon>
        <taxon>Pseudomonadati</taxon>
        <taxon>Pseudomonadota</taxon>
        <taxon>Alphaproteobacteria</taxon>
        <taxon>Sphingomonadales</taxon>
        <taxon>Sphingomonadaceae</taxon>
        <taxon>Sphingomonas</taxon>
    </lineage>
</organism>
<dbReference type="Gene3D" id="1.20.120.340">
    <property type="entry name" value="Flagellar protein FliS"/>
    <property type="match status" value="1"/>
</dbReference>
<dbReference type="EMBL" id="BMDW01000006">
    <property type="protein sequence ID" value="GGA43895.1"/>
    <property type="molecule type" value="Genomic_DNA"/>
</dbReference>
<dbReference type="PANTHER" id="PTHR34773">
    <property type="entry name" value="FLAGELLAR SECRETION CHAPERONE FLIS"/>
    <property type="match status" value="1"/>
</dbReference>
<sequence>MEQERQLSAAYATTFGRNPEATYRQIELAGQTAEADGPALVQLLYDEAIRALRGAAWAAENGNYAMKSDKVTRATAILFALEASLDFDAGGSVAPALASLYAGARQTVVRASIGSDPRPFREVAETLDEIGQAWRTVRAG</sequence>
<dbReference type="InterPro" id="IPR003713">
    <property type="entry name" value="FliS"/>
</dbReference>
<evidence type="ECO:0000313" key="6">
    <source>
        <dbReference type="EMBL" id="GGA43895.1"/>
    </source>
</evidence>
<dbReference type="Pfam" id="PF02561">
    <property type="entry name" value="FliS"/>
    <property type="match status" value="1"/>
</dbReference>
<protein>
    <recommendedName>
        <fullName evidence="8">Flagellar protein FliS</fullName>
    </recommendedName>
</protein>
<keyword evidence="3" id="KW-0963">Cytoplasm</keyword>
<evidence type="ECO:0008006" key="8">
    <source>
        <dbReference type="Google" id="ProtNLM"/>
    </source>
</evidence>
<evidence type="ECO:0000256" key="3">
    <source>
        <dbReference type="ARBA" id="ARBA00022490"/>
    </source>
</evidence>
<proteinExistence type="inferred from homology"/>
<evidence type="ECO:0000313" key="7">
    <source>
        <dbReference type="Proteomes" id="UP000618591"/>
    </source>
</evidence>
<dbReference type="CDD" id="cd16098">
    <property type="entry name" value="FliS"/>
    <property type="match status" value="1"/>
</dbReference>
<keyword evidence="7" id="KW-1185">Reference proteome</keyword>
<accession>A0ABQ1GHE1</accession>
<evidence type="ECO:0000256" key="5">
    <source>
        <dbReference type="ARBA" id="ARBA00023186"/>
    </source>
</evidence>
<keyword evidence="5" id="KW-0143">Chaperone</keyword>
<dbReference type="SUPFAM" id="SSF101116">
    <property type="entry name" value="Flagellar export chaperone FliS"/>
    <property type="match status" value="1"/>
</dbReference>
<reference evidence="7" key="1">
    <citation type="journal article" date="2019" name="Int. J. Syst. Evol. Microbiol.">
        <title>The Global Catalogue of Microorganisms (GCM) 10K type strain sequencing project: providing services to taxonomists for standard genome sequencing and annotation.</title>
        <authorList>
            <consortium name="The Broad Institute Genomics Platform"/>
            <consortium name="The Broad Institute Genome Sequencing Center for Infectious Disease"/>
            <person name="Wu L."/>
            <person name="Ma J."/>
        </authorList>
    </citation>
    <scope>NUCLEOTIDE SEQUENCE [LARGE SCALE GENOMIC DNA]</scope>
    <source>
        <strain evidence="7">CGMCC 1.10106</strain>
    </source>
</reference>
<keyword evidence="4" id="KW-1005">Bacterial flagellum biogenesis</keyword>
<name>A0ABQ1GHE1_9SPHN</name>
<dbReference type="Proteomes" id="UP000618591">
    <property type="component" value="Unassembled WGS sequence"/>
</dbReference>
<gene>
    <name evidence="6" type="ORF">GCM10011395_12620</name>
</gene>
<comment type="caution">
    <text evidence="6">The sequence shown here is derived from an EMBL/GenBank/DDBJ whole genome shotgun (WGS) entry which is preliminary data.</text>
</comment>
<evidence type="ECO:0000256" key="4">
    <source>
        <dbReference type="ARBA" id="ARBA00022795"/>
    </source>
</evidence>
<evidence type="ECO:0000256" key="1">
    <source>
        <dbReference type="ARBA" id="ARBA00004514"/>
    </source>
</evidence>
<dbReference type="PANTHER" id="PTHR34773:SF1">
    <property type="entry name" value="FLAGELLAR SECRETION CHAPERONE FLIS"/>
    <property type="match status" value="1"/>
</dbReference>
<comment type="similarity">
    <text evidence="2">Belongs to the FliS family.</text>
</comment>
<comment type="subcellular location">
    <subcellularLocation>
        <location evidence="1">Cytoplasm</location>
        <location evidence="1">Cytosol</location>
    </subcellularLocation>
</comment>
<dbReference type="InterPro" id="IPR036584">
    <property type="entry name" value="FliS_sf"/>
</dbReference>
<evidence type="ECO:0000256" key="2">
    <source>
        <dbReference type="ARBA" id="ARBA00008787"/>
    </source>
</evidence>